<dbReference type="GO" id="GO:0050126">
    <property type="term" value="F:N-carbamoylputrescine amidase activity"/>
    <property type="evidence" value="ECO:0007669"/>
    <property type="project" value="TreeGrafter"/>
</dbReference>
<dbReference type="SUPFAM" id="SSF56317">
    <property type="entry name" value="Carbon-nitrogen hydrolase"/>
    <property type="match status" value="1"/>
</dbReference>
<dbReference type="InterPro" id="IPR003010">
    <property type="entry name" value="C-N_Hydrolase"/>
</dbReference>
<dbReference type="AlphaFoldDB" id="A0A1T3NPF7"/>
<dbReference type="Proteomes" id="UP000190037">
    <property type="component" value="Unassembled WGS sequence"/>
</dbReference>
<keyword evidence="2 5" id="KW-0378">Hydrolase</keyword>
<dbReference type="PROSITE" id="PS50263">
    <property type="entry name" value="CN_HYDROLASE"/>
    <property type="match status" value="1"/>
</dbReference>
<dbReference type="Pfam" id="PF00795">
    <property type="entry name" value="CN_hydrolase"/>
    <property type="match status" value="1"/>
</dbReference>
<proteinExistence type="inferred from homology"/>
<comment type="caution">
    <text evidence="5">The sequence shown here is derived from an EMBL/GenBank/DDBJ whole genome shotgun (WGS) entry which is preliminary data.</text>
</comment>
<evidence type="ECO:0000313" key="6">
    <source>
        <dbReference type="Proteomes" id="UP000190037"/>
    </source>
</evidence>
<dbReference type="InterPro" id="IPR036526">
    <property type="entry name" value="C-N_Hydrolase_sf"/>
</dbReference>
<comment type="similarity">
    <text evidence="1">Belongs to the carbon-nitrogen hydrolase superfamily. NIT1/NIT2 family.</text>
</comment>
<dbReference type="PANTHER" id="PTHR43674:SF2">
    <property type="entry name" value="BETA-UREIDOPROPIONASE"/>
    <property type="match status" value="1"/>
</dbReference>
<evidence type="ECO:0000256" key="2">
    <source>
        <dbReference type="ARBA" id="ARBA00022801"/>
    </source>
</evidence>
<name>A0A1T3NPF7_9ACTN</name>
<dbReference type="InterPro" id="IPR050345">
    <property type="entry name" value="Aliph_Amidase/BUP"/>
</dbReference>
<accession>A0A1T3NPF7</accession>
<keyword evidence="6" id="KW-1185">Reference proteome</keyword>
<feature type="region of interest" description="Disordered" evidence="3">
    <location>
        <begin position="275"/>
        <end position="302"/>
    </location>
</feature>
<evidence type="ECO:0000256" key="1">
    <source>
        <dbReference type="ARBA" id="ARBA00010613"/>
    </source>
</evidence>
<dbReference type="PANTHER" id="PTHR43674">
    <property type="entry name" value="NITRILASE C965.09-RELATED"/>
    <property type="match status" value="1"/>
</dbReference>
<reference evidence="5 6" key="1">
    <citation type="submission" date="2017-03" db="EMBL/GenBank/DDBJ databases">
        <title>Draft genome sequence of Streptomyces scabrisporus NF3, endophyte isolated from Amphipterygium adstringens.</title>
        <authorList>
            <person name="Vazquez M."/>
            <person name="Ceapa C.D."/>
            <person name="Rodriguez Luna D."/>
            <person name="Sanchez Esquivel S."/>
        </authorList>
    </citation>
    <scope>NUCLEOTIDE SEQUENCE [LARGE SCALE GENOMIC DNA]</scope>
    <source>
        <strain evidence="5 6">NF3</strain>
    </source>
</reference>
<dbReference type="OrthoDB" id="9811121at2"/>
<dbReference type="STRING" id="159449.B4N89_30870"/>
<dbReference type="GO" id="GO:0033388">
    <property type="term" value="P:putrescine biosynthetic process from arginine"/>
    <property type="evidence" value="ECO:0007669"/>
    <property type="project" value="TreeGrafter"/>
</dbReference>
<protein>
    <submittedName>
        <fullName evidence="5">Carbon-nitrogen hydrolase</fullName>
    </submittedName>
</protein>
<dbReference type="EMBL" id="MWQN01000002">
    <property type="protein sequence ID" value="OPC78585.1"/>
    <property type="molecule type" value="Genomic_DNA"/>
</dbReference>
<dbReference type="Gene3D" id="3.60.110.10">
    <property type="entry name" value="Carbon-nitrogen hydrolase"/>
    <property type="match status" value="1"/>
</dbReference>
<organism evidence="5 6">
    <name type="scientific">Embleya scabrispora</name>
    <dbReference type="NCBI Taxonomy" id="159449"/>
    <lineage>
        <taxon>Bacteria</taxon>
        <taxon>Bacillati</taxon>
        <taxon>Actinomycetota</taxon>
        <taxon>Actinomycetes</taxon>
        <taxon>Kitasatosporales</taxon>
        <taxon>Streptomycetaceae</taxon>
        <taxon>Embleya</taxon>
    </lineage>
</organism>
<sequence length="302" mass="32005">MSDRTGDATETVVACAQIALSVGDVEGNRRAALAAIERAAAAGADVIVLPELANSGYVMRDAAEAAGYAEPVDGPTVTGWHEAARRLGVIVVGGFAERDADGAVRNSAVLVDASGVRACYRKAHLWGREGELFVPGDALPPVVRTDAGRIGVLVCYDVEFPEWVRTATLRGADLLCAPVNWPYAPRPAGERPAEDVRVQANAAVNRVFVAACDRAGPERGTSWVGGSIIVDPDGFPLAGPPAEDAEHLLLARCRLPEARDKRIGAHNDVFADRRPELYGPVLEPPPLPASNPSEHTTERTER</sequence>
<feature type="domain" description="CN hydrolase" evidence="4">
    <location>
        <begin position="11"/>
        <end position="255"/>
    </location>
</feature>
<dbReference type="RefSeq" id="WP_078979787.1">
    <property type="nucleotide sequence ID" value="NZ_MWQN01000002.1"/>
</dbReference>
<gene>
    <name evidence="5" type="ORF">B4N89_30870</name>
</gene>
<evidence type="ECO:0000313" key="5">
    <source>
        <dbReference type="EMBL" id="OPC78585.1"/>
    </source>
</evidence>
<evidence type="ECO:0000256" key="3">
    <source>
        <dbReference type="SAM" id="MobiDB-lite"/>
    </source>
</evidence>
<evidence type="ECO:0000259" key="4">
    <source>
        <dbReference type="PROSITE" id="PS50263"/>
    </source>
</evidence>
<dbReference type="InterPro" id="IPR001110">
    <property type="entry name" value="UPF0012_CS"/>
</dbReference>
<dbReference type="PROSITE" id="PS01227">
    <property type="entry name" value="UPF0012"/>
    <property type="match status" value="1"/>
</dbReference>